<name>Q9SY44_ARATH</name>
<organism evidence="1">
    <name type="scientific">Arabidopsis thaliana</name>
    <name type="common">Mouse-ear cress</name>
    <dbReference type="NCBI Taxonomy" id="3702"/>
    <lineage>
        <taxon>Eukaryota</taxon>
        <taxon>Viridiplantae</taxon>
        <taxon>Streptophyta</taxon>
        <taxon>Embryophyta</taxon>
        <taxon>Tracheophyta</taxon>
        <taxon>Spermatophyta</taxon>
        <taxon>Magnoliopsida</taxon>
        <taxon>eudicotyledons</taxon>
        <taxon>Gunneridae</taxon>
        <taxon>Pentapetalae</taxon>
        <taxon>rosids</taxon>
        <taxon>malvids</taxon>
        <taxon>Brassicales</taxon>
        <taxon>Brassicaceae</taxon>
        <taxon>Camelineae</taxon>
        <taxon>Arabidopsis</taxon>
    </lineage>
</organism>
<reference evidence="2" key="4">
    <citation type="submission" date="2000-03" db="EMBL/GenBank/DDBJ databases">
        <authorList>
            <person name="Zhong J."/>
            <person name="Ma P."/>
            <person name="Parnell L.D."/>
            <person name="Chen C.N."/>
            <person name="Chen E.Y."/>
            <person name="Mewes H.W."/>
            <person name="Lemcke K."/>
            <person name="Mayer K.F.X."/>
        </authorList>
    </citation>
    <scope>NUCLEOTIDE SEQUENCE</scope>
</reference>
<reference key="2">
    <citation type="journal article" date="1999" name="Nature">
        <title>Sequence and analysis of chromosome 4 of the plant Arabidopsis thaliana.</title>
        <authorList>
            <consortium name="EU"/>
            <consortium name="CSHL and WU Arabidopsis Sequencing Project"/>
            <person name="Mayer K."/>
            <person name="Schuller C."/>
            <person name="Wambutt R."/>
            <person name="Murphy G."/>
            <person name="Volckaert G."/>
            <person name="Pohl T."/>
            <person name="Dusterhoft A."/>
            <person name="Stiekema W."/>
            <person name="Entian K.D."/>
            <person name="Terryn N."/>
            <person name="Harris B."/>
            <person name="Ansorge W."/>
            <person name="Brandt P."/>
            <person name="Grivell L."/>
            <person name="Rieger M."/>
            <person name="Weichselgartner M."/>
            <person name="de Simone V."/>
            <person name="Obermaier B."/>
            <person name="Mache R."/>
            <person name="Muller M."/>
            <person name="Kreis M."/>
            <person name="Delseny M."/>
            <person name="Puigdomenech P."/>
            <person name="Watson M."/>
            <person name="Schmidtheini T."/>
            <person name="Reichert B."/>
            <person name="Portatelle D."/>
            <person name="Perez-Alonso M."/>
            <person name="Boutry M."/>
            <person name="Bancroft I."/>
            <person name="Vos P."/>
            <person name="Hoheisel J."/>
            <person name="Zimmermann W."/>
            <person name="Wedler H."/>
            <person name="Ridley P."/>
            <person name="Langham S.A."/>
            <person name="McCullagh B."/>
            <person name="Bilham L."/>
            <person name="Robben J."/>
            <person name="Van der Schueren J."/>
            <person name="Grymonprez B."/>
            <person name="Chuang Y.J."/>
            <person name="Vandenbussche F."/>
            <person name="Braeken M."/>
            <person name="Weltjens I."/>
            <person name="Voet M."/>
            <person name="Bastiaens I."/>
            <person name="Aert R."/>
            <person name="Defoor E."/>
            <person name="Weitzenegger T."/>
            <person name="Bothe G."/>
            <person name="Ramsperger U."/>
            <person name="Hilbert H."/>
            <person name="Braun M."/>
            <person name="Holzer E."/>
            <person name="Brandt A."/>
            <person name="Peters S."/>
            <person name="van Staveren M."/>
            <person name="Dirske W."/>
            <person name="Mooijman P."/>
            <person name="Klein Lankhorst R."/>
            <person name="Rose M."/>
            <person name="Hauf J."/>
            <person name="Kotter P."/>
            <person name="Berneiser S."/>
            <person name="Hempel S."/>
            <person name="Feldpausch M."/>
            <person name="Lamberth S."/>
            <person name="Van den Daele H."/>
            <person name="De Keyser A."/>
            <person name="Buysshaert C."/>
            <person name="Gielen J."/>
            <person name="Villarroel R."/>
            <person name="De Clercq R."/>
            <person name="Van Montagu M."/>
            <person name="Rogers J."/>
            <person name="Cronin A."/>
            <person name="Quail M."/>
            <person name="Bray-Allen S."/>
            <person name="Clark L."/>
            <person name="Doggett J."/>
            <person name="Hall S."/>
            <person name="Kay M."/>
            <person name="Lennard N."/>
            <person name="McLay K."/>
            <person name="Mayes R."/>
            <person name="Pettett A."/>
            <person name="Rajandream M.A."/>
            <person name="Lyne M."/>
            <person name="Benes V."/>
            <person name="Rechmann S."/>
            <person name="Borkova D."/>
            <person name="Blocker H."/>
            <person name="Scharfe M."/>
            <person name="Grimm M."/>
            <person name="Lohnert T.H."/>
            <person name="Dose S."/>
            <person name="de Haan M."/>
            <person name="Maarse A."/>
            <person name="Schafer M."/>
            <person name="Muller-Auer S."/>
            <person name="Gabel C."/>
            <person name="Fuchs M."/>
            <person name="Fartmann B."/>
            <person name="Granderath K."/>
            <person name="Dauner D."/>
            <person name="Herzl A."/>
            <person name="Neumann S."/>
            <person name="Argiriou A."/>
            <person name="Vitale D."/>
            <person name="Liguori R."/>
            <person name="Piravandi E."/>
            <person name="Massenet O."/>
            <person name="Quigley F."/>
            <person name="Clabauld G."/>
            <person name="Mundlein A."/>
            <person name="Felber R."/>
            <person name="Schnabl S."/>
            <person name="Hiller R."/>
            <person name="Schmidt W."/>
            <person name="Lecharny A."/>
            <person name="Aubourg S."/>
            <person name="Chefdor F."/>
            <person name="Cooke R."/>
            <person name="Berger C."/>
            <person name="Montfort A."/>
            <person name="Casacuberta E."/>
            <person name="Gibbons T."/>
            <person name="Weber N."/>
            <person name="Vandenbol M."/>
            <person name="Bargues M."/>
            <person name="Terol J."/>
            <person name="Torres A."/>
            <person name="Perez-Perez A."/>
            <person name="Purnelle B."/>
            <person name="Bent E."/>
            <person name="Johnson S."/>
            <person name="Tacon D."/>
            <person name="Jesse T."/>
            <person name="Heijnen L."/>
            <person name="Schwarz S."/>
            <person name="Scholler P."/>
            <person name="Heber S."/>
            <person name="Francs P."/>
            <person name="Bielke C."/>
            <person name="Frishman D."/>
            <person name="Haase D."/>
            <person name="Lemcke K."/>
            <person name="Mewes H.W."/>
            <person name="Stocker S."/>
            <person name="Zaccaria P."/>
            <person name="Bevan M."/>
            <person name="Wilson R.K."/>
            <person name="de la Bastide M."/>
            <person name="Habermann K."/>
            <person name="Parnell L."/>
            <person name="Dedhia N."/>
            <person name="Gnoj L."/>
            <person name="Schutz K."/>
            <person name="Huang E."/>
            <person name="Spiegel L."/>
            <person name="Sehkon M."/>
            <person name="Murray J."/>
            <person name="Sheet P."/>
            <person name="Cordes M."/>
            <person name="Abu-Threideh J."/>
            <person name="Stoneking T."/>
            <person name="Kalicki J."/>
            <person name="Graves T."/>
            <person name="Harmon G."/>
            <person name="Edwards J."/>
            <person name="Latreille P."/>
            <person name="Courtney L."/>
            <person name="Cloud J."/>
            <person name="Abbott A."/>
            <person name="Scott K."/>
            <person name="Johnson D."/>
            <person name="Minx P."/>
            <person name="Bentley D."/>
            <person name="Fulton B."/>
            <person name="Miller N."/>
            <person name="Greco T."/>
            <person name="Kemp K."/>
            <person name="Kramer J."/>
            <person name="Fulton L."/>
            <person name="Mardis E."/>
            <person name="Dante M."/>
            <person name="Pepin K."/>
            <person name="Hillier L."/>
            <person name="Nelson J."/>
            <person name="Spieth J."/>
            <person name="Ryan E."/>
            <person name="Andrews S."/>
            <person name="Geisel C."/>
            <person name="Layman D."/>
            <person name="Du H."/>
            <person name="Ali J."/>
            <person name="Berghoff A."/>
            <person name="Jones K."/>
            <person name="Drone K."/>
            <person name="Cotton M."/>
            <person name="Joshu C."/>
            <person name="Antonoiu B."/>
            <person name="Zidanic M."/>
            <person name="Strong C."/>
            <person name="Sun H."/>
            <person name="Lamar B."/>
            <person name="Yordan C."/>
            <person name="Ma P."/>
            <person name="Zhong J."/>
            <person name="Preston R."/>
            <person name="Vil D."/>
            <person name="Shekher M."/>
            <person name="Matero A."/>
            <person name="Shah R."/>
            <person name="Swaby I.K."/>
            <person name="O'Shaughnessy A."/>
            <person name="Rodriguez M."/>
            <person name="Hoffmann J."/>
            <person name="Till S."/>
            <person name="Granat S."/>
            <person name="Shohdy N."/>
            <person name="Hasegawa A."/>
            <person name="Hameed A."/>
            <person name="Lodhi M."/>
            <person name="Johnson A."/>
            <person name="Chen E."/>
            <person name="Marra M."/>
            <person name="Martienssen R."/>
            <person name="McCombie W.R."/>
        </authorList>
    </citation>
    <scope>NUCLEOTIDE SEQUENCE [LARGE SCALE GENOMIC DNA]</scope>
    <source>
        <strain>cv. Columbia</strain>
    </source>
</reference>
<gene>
    <name evidence="1" type="primary">T5L23.16</name>
    <name evidence="2" type="ordered locus">At4g03660</name>
</gene>
<dbReference type="AlphaFoldDB" id="Q9SY44"/>
<proteinExistence type="predicted"/>
<protein>
    <submittedName>
        <fullName evidence="2">Uncharacterized protein AT4g03660</fullName>
    </submittedName>
    <submittedName>
        <fullName evidence="1">Uncharacterized protein T5L23.16</fullName>
    </submittedName>
</protein>
<dbReference type="PIR" id="D85046">
    <property type="entry name" value="D85046"/>
</dbReference>
<reference evidence="1" key="3">
    <citation type="submission" date="1999-02" db="EMBL/GenBank/DDBJ databases">
        <authorList>
            <person name="Parnell L.D."/>
            <person name="Chen E.Y."/>
        </authorList>
    </citation>
    <scope>NUCLEOTIDE SEQUENCE</scope>
</reference>
<sequence length="100" mass="11743">MSVHKLTNLRDKSTNWKINVKFLSICNHPPKSHGEITTMILHDEKTSSIRVLRIGNMSRMQGVWCQISRLLRNFHLFVANVKPTINRDMSRSTFWTICKF</sequence>
<reference evidence="1" key="1">
    <citation type="submission" date="1998-06" db="EMBL/GenBank/DDBJ databases">
        <title>BAC T5L23 from chromosome IV, position 19 cM.</title>
        <authorList>
            <person name="Zhong J."/>
            <person name="Ma P."/>
            <person name="Parnell L.D."/>
            <person name="Chen C.-N."/>
            <person name="Chen E.Y."/>
        </authorList>
    </citation>
    <scope>NUCLEOTIDE SEQUENCE</scope>
</reference>
<evidence type="ECO:0000313" key="1">
    <source>
        <dbReference type="EMBL" id="AAD15322.1"/>
    </source>
</evidence>
<reference evidence="2" key="5">
    <citation type="submission" date="2000-03" db="EMBL/GenBank/DDBJ databases">
        <authorList>
            <person name="EU Arabidopsis sequencing project"/>
        </authorList>
    </citation>
    <scope>NUCLEOTIDE SEQUENCE</scope>
</reference>
<accession>Q9SY44</accession>
<dbReference type="EMBL" id="AL161497">
    <property type="protein sequence ID" value="CAB77851.1"/>
    <property type="molecule type" value="Genomic_DNA"/>
</dbReference>
<evidence type="ECO:0000313" key="2">
    <source>
        <dbReference type="EMBL" id="CAB77851.1"/>
    </source>
</evidence>
<dbReference type="EMBL" id="AC005142">
    <property type="protein sequence ID" value="AAD15322.1"/>
    <property type="molecule type" value="Genomic_DNA"/>
</dbReference>